<proteinExistence type="predicted"/>
<evidence type="ECO:0000313" key="2">
    <source>
        <dbReference type="Proteomes" id="UP001610446"/>
    </source>
</evidence>
<organism evidence="1 2">
    <name type="scientific">Aspergillus pseudoustus</name>
    <dbReference type="NCBI Taxonomy" id="1810923"/>
    <lineage>
        <taxon>Eukaryota</taxon>
        <taxon>Fungi</taxon>
        <taxon>Dikarya</taxon>
        <taxon>Ascomycota</taxon>
        <taxon>Pezizomycotina</taxon>
        <taxon>Eurotiomycetes</taxon>
        <taxon>Eurotiomycetidae</taxon>
        <taxon>Eurotiales</taxon>
        <taxon>Aspergillaceae</taxon>
        <taxon>Aspergillus</taxon>
        <taxon>Aspergillus subgen. Nidulantes</taxon>
    </lineage>
</organism>
<comment type="caution">
    <text evidence="1">The sequence shown here is derived from an EMBL/GenBank/DDBJ whole genome shotgun (WGS) entry which is preliminary data.</text>
</comment>
<gene>
    <name evidence="1" type="ORF">BJY01DRAFT_86731</name>
</gene>
<dbReference type="EMBL" id="JBFXLU010000023">
    <property type="protein sequence ID" value="KAL2852818.1"/>
    <property type="molecule type" value="Genomic_DNA"/>
</dbReference>
<sequence>MSYTIQLGESVFSSPVSDLKLSILASATILLPSDSPILHWETQRLKGLLCAGSLWVLQAPELKMVISVVCTPDLDESTAHFASQLGDAIREAKIWSELGLSTLYKSCIQTLEHASPKFELSFGMQRRIDLTERASARWVPKILRNLGDFLPPPGVPTACITSVDIHLKYDRTYRGGRGYGVSSTEIGLLSEKLQGFEDLLQMIEFHNMNHDQIHPSLLSIPNVSAIPDMIFDGSFQILETEPGLESSFFSQAWNLQDLASLFQDGLRTLVLGQEKRRNDCNPPMPESLQSLSGIAPVVFKPRHSEAMNQRGRLISSIAKSLASMMKLSNNLSFRERLANTNGSHESDGEIPISPDTGDPKMFLQTKFWRIAQKRLYNTPIPKQLNHRRIFLEWGENKQHKDGDMLLEDSVERTDCIGDAYGDYDDCHPEFGLLTHPGDQPYETTLDGPEEYRFSMIFEESEAEKSAAMSITLLDAGIDQEVARSIAGGYAHEASTLALSDSFEGGESARGTAIPGYYGEGPSSCEFSLRILAERPDEGSGEMLLDEIMEDCP</sequence>
<accession>A0ABR4KKL9</accession>
<dbReference type="Proteomes" id="UP001610446">
    <property type="component" value="Unassembled WGS sequence"/>
</dbReference>
<protein>
    <submittedName>
        <fullName evidence="1">Uncharacterized protein</fullName>
    </submittedName>
</protein>
<name>A0ABR4KKL9_9EURO</name>
<reference evidence="1 2" key="1">
    <citation type="submission" date="2024-07" db="EMBL/GenBank/DDBJ databases">
        <title>Section-level genome sequencing and comparative genomics of Aspergillus sections Usti and Cavernicolus.</title>
        <authorList>
            <consortium name="Lawrence Berkeley National Laboratory"/>
            <person name="Nybo J.L."/>
            <person name="Vesth T.C."/>
            <person name="Theobald S."/>
            <person name="Frisvad J.C."/>
            <person name="Larsen T.O."/>
            <person name="Kjaerboelling I."/>
            <person name="Rothschild-Mancinelli K."/>
            <person name="Lyhne E.K."/>
            <person name="Kogle M.E."/>
            <person name="Barry K."/>
            <person name="Clum A."/>
            <person name="Na H."/>
            <person name="Ledsgaard L."/>
            <person name="Lin J."/>
            <person name="Lipzen A."/>
            <person name="Kuo A."/>
            <person name="Riley R."/>
            <person name="Mondo S."/>
            <person name="Labutti K."/>
            <person name="Haridas S."/>
            <person name="Pangalinan J."/>
            <person name="Salamov A.A."/>
            <person name="Simmons B.A."/>
            <person name="Magnuson J.K."/>
            <person name="Chen J."/>
            <person name="Drula E."/>
            <person name="Henrissat B."/>
            <person name="Wiebenga A."/>
            <person name="Lubbers R.J."/>
            <person name="Gomes A.C."/>
            <person name="Makela M.R."/>
            <person name="Stajich J."/>
            <person name="Grigoriev I.V."/>
            <person name="Mortensen U.H."/>
            <person name="De Vries R.P."/>
            <person name="Baker S.E."/>
            <person name="Andersen M.R."/>
        </authorList>
    </citation>
    <scope>NUCLEOTIDE SEQUENCE [LARGE SCALE GENOMIC DNA]</scope>
    <source>
        <strain evidence="1 2">CBS 123904</strain>
    </source>
</reference>
<evidence type="ECO:0000313" key="1">
    <source>
        <dbReference type="EMBL" id="KAL2852818.1"/>
    </source>
</evidence>
<keyword evidence="2" id="KW-1185">Reference proteome</keyword>